<organism evidence="2 3">
    <name type="scientific">Azohydromonas lata</name>
    <dbReference type="NCBI Taxonomy" id="45677"/>
    <lineage>
        <taxon>Bacteria</taxon>
        <taxon>Pseudomonadati</taxon>
        <taxon>Pseudomonadota</taxon>
        <taxon>Betaproteobacteria</taxon>
        <taxon>Burkholderiales</taxon>
        <taxon>Sphaerotilaceae</taxon>
        <taxon>Azohydromonas</taxon>
    </lineage>
</organism>
<feature type="region of interest" description="Disordered" evidence="1">
    <location>
        <begin position="1"/>
        <end position="79"/>
    </location>
</feature>
<evidence type="ECO:0000256" key="1">
    <source>
        <dbReference type="SAM" id="MobiDB-lite"/>
    </source>
</evidence>
<proteinExistence type="predicted"/>
<feature type="compositionally biased region" description="Pro residues" evidence="1">
    <location>
        <begin position="60"/>
        <end position="79"/>
    </location>
</feature>
<comment type="caution">
    <text evidence="2">The sequence shown here is derived from an EMBL/GenBank/DDBJ whole genome shotgun (WGS) entry which is preliminary data.</text>
</comment>
<accession>A0ABU5IQ80</accession>
<keyword evidence="3" id="KW-1185">Reference proteome</keyword>
<dbReference type="RefSeq" id="WP_322468329.1">
    <property type="nucleotide sequence ID" value="NZ_JAXOJX010000094.1"/>
</dbReference>
<feature type="compositionally biased region" description="Pro residues" evidence="1">
    <location>
        <begin position="1"/>
        <end position="12"/>
    </location>
</feature>
<evidence type="ECO:0000313" key="2">
    <source>
        <dbReference type="EMBL" id="MDZ5461062.1"/>
    </source>
</evidence>
<dbReference type="EMBL" id="JAXOJX010000094">
    <property type="protein sequence ID" value="MDZ5461062.1"/>
    <property type="molecule type" value="Genomic_DNA"/>
</dbReference>
<reference evidence="2 3" key="1">
    <citation type="submission" date="2023-11" db="EMBL/GenBank/DDBJ databases">
        <title>Draft genome of Azohydromonas lata strain H1 (DSM1123), a polyhydroxyalkanoate producer.</title>
        <authorList>
            <person name="Traversa D."/>
            <person name="D'Addabbo P."/>
            <person name="Pazzani C."/>
            <person name="Manzari C."/>
            <person name="Chiara M."/>
            <person name="Scrascia M."/>
        </authorList>
    </citation>
    <scope>NUCLEOTIDE SEQUENCE [LARGE SCALE GENOMIC DNA]</scope>
    <source>
        <strain evidence="2 3">H1</strain>
    </source>
</reference>
<sequence length="79" mass="7753">MSPDPAAQPPVPADAANKAHEADAAHPADAHVPAPVDWSEESTAGEEDPGASLDLALEPPAQPVPGGEPPAGGPPASRP</sequence>
<feature type="compositionally biased region" description="Basic and acidic residues" evidence="1">
    <location>
        <begin position="17"/>
        <end position="29"/>
    </location>
</feature>
<evidence type="ECO:0000313" key="3">
    <source>
        <dbReference type="Proteomes" id="UP001293718"/>
    </source>
</evidence>
<protein>
    <submittedName>
        <fullName evidence="2">Uncharacterized protein</fullName>
    </submittedName>
</protein>
<feature type="compositionally biased region" description="Acidic residues" evidence="1">
    <location>
        <begin position="38"/>
        <end position="49"/>
    </location>
</feature>
<dbReference type="Proteomes" id="UP001293718">
    <property type="component" value="Unassembled WGS sequence"/>
</dbReference>
<name>A0ABU5IQ80_9BURK</name>
<gene>
    <name evidence="2" type="ORF">SM757_31260</name>
</gene>